<sequence>MTTHTCRCGATFTADPAGRLRHQMLHGHRPTTPALRDIWAEALKAEKDGAA</sequence>
<evidence type="ECO:0000313" key="1">
    <source>
        <dbReference type="EMBL" id="KZM36061.1"/>
    </source>
</evidence>
<dbReference type="Proteomes" id="UP000076447">
    <property type="component" value="Unassembled WGS sequence"/>
</dbReference>
<protein>
    <submittedName>
        <fullName evidence="1">Uncharacterized protein</fullName>
    </submittedName>
</protein>
<dbReference type="AlphaFoldDB" id="A0A163S6D8"/>
<evidence type="ECO:0000313" key="2">
    <source>
        <dbReference type="Proteomes" id="UP000076447"/>
    </source>
</evidence>
<dbReference type="EMBL" id="LRIE01000061">
    <property type="protein sequence ID" value="KZM36061.1"/>
    <property type="molecule type" value="Genomic_DNA"/>
</dbReference>
<accession>A0A163S6D8</accession>
<dbReference type="PATRIC" id="fig|43678.3.peg.1322"/>
<proteinExistence type="predicted"/>
<comment type="caution">
    <text evidence="1">The sequence shown here is derived from an EMBL/GenBank/DDBJ whole genome shotgun (WGS) entry which is preliminary data.</text>
</comment>
<name>A0A163S6D8_9CELL</name>
<reference evidence="1 2" key="1">
    <citation type="submission" date="2016-01" db="EMBL/GenBank/DDBJ databases">
        <title>Genome sequence of Oerskovia enterophila VJag, an agar and cellulose degrading bacterium.</title>
        <authorList>
            <person name="Poehlein A."/>
            <person name="Jag V."/>
            <person name="Bengelsdorf F."/>
            <person name="Duerre P."/>
            <person name="Daniel R."/>
        </authorList>
    </citation>
    <scope>NUCLEOTIDE SEQUENCE [LARGE SCALE GENOMIC DNA]</scope>
    <source>
        <strain evidence="1 2">VJag</strain>
    </source>
</reference>
<gene>
    <name evidence="1" type="ORF">OJAG_12650</name>
</gene>
<dbReference type="RefSeq" id="WP_157516336.1">
    <property type="nucleotide sequence ID" value="NZ_LRIE01000061.1"/>
</dbReference>
<dbReference type="STRING" id="43678.OJAG_12650"/>
<organism evidence="1 2">
    <name type="scientific">Oerskovia enterophila</name>
    <dbReference type="NCBI Taxonomy" id="43678"/>
    <lineage>
        <taxon>Bacteria</taxon>
        <taxon>Bacillati</taxon>
        <taxon>Actinomycetota</taxon>
        <taxon>Actinomycetes</taxon>
        <taxon>Micrococcales</taxon>
        <taxon>Cellulomonadaceae</taxon>
        <taxon>Oerskovia</taxon>
    </lineage>
</organism>